<keyword evidence="3 7" id="KW-0547">Nucleotide-binding</keyword>
<evidence type="ECO:0000256" key="5">
    <source>
        <dbReference type="ARBA" id="ARBA00022917"/>
    </source>
</evidence>
<dbReference type="InterPro" id="IPR014729">
    <property type="entry name" value="Rossmann-like_a/b/a_fold"/>
</dbReference>
<evidence type="ECO:0000259" key="10">
    <source>
        <dbReference type="Pfam" id="PF14497"/>
    </source>
</evidence>
<keyword evidence="12" id="KW-1185">Reference proteome</keyword>
<dbReference type="Pfam" id="PF08264">
    <property type="entry name" value="Anticodon_1"/>
    <property type="match status" value="1"/>
</dbReference>
<evidence type="ECO:0000256" key="6">
    <source>
        <dbReference type="ARBA" id="ARBA00023146"/>
    </source>
</evidence>
<dbReference type="Proteomes" id="UP001150062">
    <property type="component" value="Unassembled WGS sequence"/>
</dbReference>
<dbReference type="InterPro" id="IPR033911">
    <property type="entry name" value="MetRS_core"/>
</dbReference>
<dbReference type="InterPro" id="IPR013155">
    <property type="entry name" value="M/V/L/I-tRNA-synth_anticd-bd"/>
</dbReference>
<dbReference type="CDD" id="cd00814">
    <property type="entry name" value="MetRS_core"/>
    <property type="match status" value="1"/>
</dbReference>
<dbReference type="InterPro" id="IPR036282">
    <property type="entry name" value="Glutathione-S-Trfase_C_sf"/>
</dbReference>
<name>A0ABQ8XXG7_9EUKA</name>
<comment type="similarity">
    <text evidence="7">Belongs to the class-I aminoacyl-tRNA synthetase family.</text>
</comment>
<keyword evidence="6 7" id="KW-0030">Aminoacyl-tRNA synthetase</keyword>
<proteinExistence type="inferred from homology"/>
<accession>A0ABQ8XXG7</accession>
<evidence type="ECO:0000256" key="1">
    <source>
        <dbReference type="ARBA" id="ARBA00012838"/>
    </source>
</evidence>
<dbReference type="InterPro" id="IPR023457">
    <property type="entry name" value="Met-tRNA_synth_2"/>
</dbReference>
<evidence type="ECO:0000256" key="7">
    <source>
        <dbReference type="RuleBase" id="RU363039"/>
    </source>
</evidence>
<evidence type="ECO:0000256" key="2">
    <source>
        <dbReference type="ARBA" id="ARBA00022598"/>
    </source>
</evidence>
<keyword evidence="5 7" id="KW-0648">Protein biosynthesis</keyword>
<dbReference type="Gene3D" id="2.170.220.10">
    <property type="match status" value="1"/>
</dbReference>
<feature type="domain" description="Methionyl/Valyl/Leucyl/Isoleucyl-tRNA synthetase anticodon-binding" evidence="8">
    <location>
        <begin position="634"/>
        <end position="732"/>
    </location>
</feature>
<dbReference type="Gene3D" id="3.40.50.620">
    <property type="entry name" value="HUPs"/>
    <property type="match status" value="1"/>
</dbReference>
<dbReference type="InterPro" id="IPR014758">
    <property type="entry name" value="Met-tRNA_synth"/>
</dbReference>
<feature type="domain" description="Glutathione S-transferase C-terminal" evidence="10">
    <location>
        <begin position="108"/>
        <end position="186"/>
    </location>
</feature>
<dbReference type="PRINTS" id="PR01041">
    <property type="entry name" value="TRNASYNTHMET"/>
</dbReference>
<dbReference type="InterPro" id="IPR041872">
    <property type="entry name" value="Anticodon_Met"/>
</dbReference>
<dbReference type="EC" id="6.1.1.10" evidence="1"/>
<dbReference type="SUPFAM" id="SSF47616">
    <property type="entry name" value="GST C-terminal domain-like"/>
    <property type="match status" value="1"/>
</dbReference>
<keyword evidence="2 7" id="KW-0436">Ligase</keyword>
<evidence type="ECO:0000256" key="4">
    <source>
        <dbReference type="ARBA" id="ARBA00022840"/>
    </source>
</evidence>
<dbReference type="Pfam" id="PF14497">
    <property type="entry name" value="GST_C_3"/>
    <property type="match status" value="1"/>
</dbReference>
<dbReference type="Pfam" id="PF09334">
    <property type="entry name" value="tRNA-synt_1g"/>
    <property type="match status" value="1"/>
</dbReference>
<feature type="domain" description="Methionyl/Leucyl tRNA synthetase" evidence="9">
    <location>
        <begin position="247"/>
        <end position="611"/>
    </location>
</feature>
<comment type="caution">
    <text evidence="11">The sequence shown here is derived from an EMBL/GenBank/DDBJ whole genome shotgun (WGS) entry which is preliminary data.</text>
</comment>
<dbReference type="NCBIfam" id="TIGR00398">
    <property type="entry name" value="metG"/>
    <property type="match status" value="1"/>
</dbReference>
<dbReference type="PANTHER" id="PTHR43326">
    <property type="entry name" value="METHIONYL-TRNA SYNTHETASE"/>
    <property type="match status" value="1"/>
</dbReference>
<dbReference type="InterPro" id="IPR015413">
    <property type="entry name" value="Methionyl/Leucyl_tRNA_Synth"/>
</dbReference>
<dbReference type="InterPro" id="IPR009080">
    <property type="entry name" value="tRNAsynth_Ia_anticodon-bd"/>
</dbReference>
<dbReference type="Gene3D" id="1.10.730.10">
    <property type="entry name" value="Isoleucyl-tRNA Synthetase, Domain 1"/>
    <property type="match status" value="1"/>
</dbReference>
<evidence type="ECO:0000256" key="3">
    <source>
        <dbReference type="ARBA" id="ARBA00022741"/>
    </source>
</evidence>
<gene>
    <name evidence="11" type="ORF">M0813_26854</name>
</gene>
<dbReference type="EMBL" id="JAOAOG010000239">
    <property type="protein sequence ID" value="KAJ6237297.1"/>
    <property type="molecule type" value="Genomic_DNA"/>
</dbReference>
<dbReference type="SUPFAM" id="SSF52374">
    <property type="entry name" value="Nucleotidylyl transferase"/>
    <property type="match status" value="1"/>
</dbReference>
<dbReference type="Gene3D" id="1.20.1050.10">
    <property type="match status" value="1"/>
</dbReference>
<dbReference type="PANTHER" id="PTHR43326:SF1">
    <property type="entry name" value="METHIONINE--TRNA LIGASE, MITOCHONDRIAL"/>
    <property type="match status" value="1"/>
</dbReference>
<keyword evidence="4 7" id="KW-0067">ATP-binding</keyword>
<dbReference type="CDD" id="cd07957">
    <property type="entry name" value="Anticodon_Ia_Met"/>
    <property type="match status" value="1"/>
</dbReference>
<evidence type="ECO:0000259" key="9">
    <source>
        <dbReference type="Pfam" id="PF09334"/>
    </source>
</evidence>
<evidence type="ECO:0000259" key="8">
    <source>
        <dbReference type="Pfam" id="PF08264"/>
    </source>
</evidence>
<dbReference type="InterPro" id="IPR004046">
    <property type="entry name" value="GST_C"/>
</dbReference>
<sequence>MQIETDPNNTITLKVALISLFNKQKLPKYVELTSEQKKIGLFKTFPNLTNRKSLNFSTNGSIVKYLSLSTKLYPAKHSIKIEEYIALNTYFESVCIEYFKKICGTDPDEKKCSFSKRKVNKILSSLESTLIKNKIENQKYLICEQITVIDLIWWGSLYTIFSEQGLFLKALEDKKEIIKNYSNLYEWFQGLFGTDKNLKQLLKQSLEYSKFDTTGDDFLYDYINRLVLFGYCEKPKYQLTEKPQKTVYITTPIYYVNGVPHIGHIYTTLLGDILYRWHKLRNIPVKYLTGTDEHGIKVQQTAAKLKIEPKQLADQNSSSFKKIFKAFNITYDRFIRTTDEDHQEMVAKVWKKLDQAGLIYKGKFEGWYSVGDETYVVDRDIEITSDKDGNEIRISKESGHVLKWTTEENYLFKLSEFQEPLLNWFEKNPKVISPSFRQKEIVDFIKGGLKDLSISRTAVSWGIPVPDDPNHTIYVWIDALTNYLTYAGIPDEVKERGEMPLFPPEYQLMGKDILKFHSVYWPAFLMAMGLPLPKKIIAHGWWTKDKKKISKSLGNAFEISEVVEKFGLDPLRYFLFRESTLGADGDYSENAMTSRLNNDLADTFGNLVIRSTSQSLNPKRCVPEIDQNFFTKEDNELISMLNDLRGVTDHFILNCQFNKALTEIFDMIKACNKYVVEQKPWVYKKSEKDEDQKRLSIILYTIIEVVRVVGTLLLPFMPETCDRLLNQLGVKPELWNVDSCVFGLRKPGEPFSQDTSILFKKYEPNKVYKKKIQKKKKNNDYINLIN</sequence>
<organism evidence="11 12">
    <name type="scientific">Anaeramoeba flamelloides</name>
    <dbReference type="NCBI Taxonomy" id="1746091"/>
    <lineage>
        <taxon>Eukaryota</taxon>
        <taxon>Metamonada</taxon>
        <taxon>Anaeramoebidae</taxon>
        <taxon>Anaeramoeba</taxon>
    </lineage>
</organism>
<dbReference type="HAMAP" id="MF_01228">
    <property type="entry name" value="Met_tRNA_synth_type2"/>
    <property type="match status" value="1"/>
</dbReference>
<evidence type="ECO:0000313" key="11">
    <source>
        <dbReference type="EMBL" id="KAJ6237297.1"/>
    </source>
</evidence>
<dbReference type="SUPFAM" id="SSF47323">
    <property type="entry name" value="Anticodon-binding domain of a subclass of class I aminoacyl-tRNA synthetases"/>
    <property type="match status" value="1"/>
</dbReference>
<evidence type="ECO:0000313" key="12">
    <source>
        <dbReference type="Proteomes" id="UP001150062"/>
    </source>
</evidence>
<protein>
    <recommendedName>
        <fullName evidence="1">methionine--tRNA ligase</fullName>
        <ecNumber evidence="1">6.1.1.10</ecNumber>
    </recommendedName>
</protein>
<reference evidence="11" key="1">
    <citation type="submission" date="2022-08" db="EMBL/GenBank/DDBJ databases">
        <title>Novel sulfate-reducing endosymbionts in the free-living metamonad Anaeramoeba.</title>
        <authorList>
            <person name="Jerlstrom-Hultqvist J."/>
            <person name="Cepicka I."/>
            <person name="Gallot-Lavallee L."/>
            <person name="Salas-Leiva D."/>
            <person name="Curtis B.A."/>
            <person name="Zahonova K."/>
            <person name="Pipaliya S."/>
            <person name="Dacks J."/>
            <person name="Roger A.J."/>
        </authorList>
    </citation>
    <scope>NUCLEOTIDE SEQUENCE</scope>
    <source>
        <strain evidence="11">Schooner1</strain>
    </source>
</reference>